<evidence type="ECO:0000313" key="1">
    <source>
        <dbReference type="EMBL" id="KAJ8937064.1"/>
    </source>
</evidence>
<dbReference type="EMBL" id="JANEYF010003357">
    <property type="protein sequence ID" value="KAJ8937064.1"/>
    <property type="molecule type" value="Genomic_DNA"/>
</dbReference>
<evidence type="ECO:0000313" key="2">
    <source>
        <dbReference type="Proteomes" id="UP001162156"/>
    </source>
</evidence>
<name>A0AAV8XF39_9CUCU</name>
<dbReference type="Proteomes" id="UP001162156">
    <property type="component" value="Unassembled WGS sequence"/>
</dbReference>
<keyword evidence="2" id="KW-1185">Reference proteome</keyword>
<sequence>MTVSFDSVAIPKIPREAFLTSLASVTFRNCEIGNIHSEAFKATQISAVTMINCSLGNIQEKSLYRQNFDL</sequence>
<dbReference type="AlphaFoldDB" id="A0AAV8XF39"/>
<gene>
    <name evidence="1" type="ORF">NQ314_012058</name>
</gene>
<accession>A0AAV8XF39</accession>
<comment type="caution">
    <text evidence="1">The sequence shown here is derived from an EMBL/GenBank/DDBJ whole genome shotgun (WGS) entry which is preliminary data.</text>
</comment>
<organism evidence="1 2">
    <name type="scientific">Rhamnusium bicolor</name>
    <dbReference type="NCBI Taxonomy" id="1586634"/>
    <lineage>
        <taxon>Eukaryota</taxon>
        <taxon>Metazoa</taxon>
        <taxon>Ecdysozoa</taxon>
        <taxon>Arthropoda</taxon>
        <taxon>Hexapoda</taxon>
        <taxon>Insecta</taxon>
        <taxon>Pterygota</taxon>
        <taxon>Neoptera</taxon>
        <taxon>Endopterygota</taxon>
        <taxon>Coleoptera</taxon>
        <taxon>Polyphaga</taxon>
        <taxon>Cucujiformia</taxon>
        <taxon>Chrysomeloidea</taxon>
        <taxon>Cerambycidae</taxon>
        <taxon>Lepturinae</taxon>
        <taxon>Rhagiini</taxon>
        <taxon>Rhamnusium</taxon>
    </lineage>
</organism>
<protein>
    <submittedName>
        <fullName evidence="1">Uncharacterized protein</fullName>
    </submittedName>
</protein>
<proteinExistence type="predicted"/>
<reference evidence="1" key="1">
    <citation type="journal article" date="2023" name="Insect Mol. Biol.">
        <title>Genome sequencing provides insights into the evolution of gene families encoding plant cell wall-degrading enzymes in longhorned beetles.</title>
        <authorList>
            <person name="Shin N.R."/>
            <person name="Okamura Y."/>
            <person name="Kirsch R."/>
            <person name="Pauchet Y."/>
        </authorList>
    </citation>
    <scope>NUCLEOTIDE SEQUENCE</scope>
    <source>
        <strain evidence="1">RBIC_L_NR</strain>
    </source>
</reference>